<dbReference type="InterPro" id="IPR035234">
    <property type="entry name" value="IgGFc-bd_N"/>
</dbReference>
<dbReference type="Pfam" id="PF17517">
    <property type="entry name" value="IgGFc_binding"/>
    <property type="match status" value="1"/>
</dbReference>
<keyword evidence="3" id="KW-0732">Signal</keyword>
<reference evidence="5" key="1">
    <citation type="submission" date="2022-08" db="UniProtKB">
        <authorList>
            <consortium name="EnsemblMetazoa"/>
        </authorList>
    </citation>
    <scope>IDENTIFICATION</scope>
    <source>
        <strain evidence="5">05x7-T-G4-1.051#20</strain>
    </source>
</reference>
<evidence type="ECO:0000313" key="5">
    <source>
        <dbReference type="EnsemblMetazoa" id="G6297.3:cds"/>
    </source>
</evidence>
<keyword evidence="2" id="KW-0472">Membrane</keyword>
<keyword evidence="6" id="KW-1185">Reference proteome</keyword>
<feature type="chain" id="PRO_5036444345" description="IgGFc-binding protein N-terminal domain-containing protein" evidence="3">
    <location>
        <begin position="21"/>
        <end position="670"/>
    </location>
</feature>
<evidence type="ECO:0000259" key="4">
    <source>
        <dbReference type="Pfam" id="PF17517"/>
    </source>
</evidence>
<dbReference type="Proteomes" id="UP000005408">
    <property type="component" value="Unassembled WGS sequence"/>
</dbReference>
<evidence type="ECO:0000256" key="2">
    <source>
        <dbReference type="SAM" id="Phobius"/>
    </source>
</evidence>
<keyword evidence="2" id="KW-0812">Transmembrane</keyword>
<name>A0A8W8NL08_MAGGI</name>
<evidence type="ECO:0000313" key="6">
    <source>
        <dbReference type="Proteomes" id="UP000005408"/>
    </source>
</evidence>
<accession>A0A8W8NL08</accession>
<feature type="domain" description="IgGFc-binding protein N-terminal" evidence="4">
    <location>
        <begin position="123"/>
        <end position="365"/>
    </location>
</feature>
<proteinExistence type="predicted"/>
<dbReference type="AlphaFoldDB" id="A0A8W8NL08"/>
<keyword evidence="2" id="KW-1133">Transmembrane helix</keyword>
<evidence type="ECO:0000256" key="3">
    <source>
        <dbReference type="SAM" id="SignalP"/>
    </source>
</evidence>
<dbReference type="PANTHER" id="PTHR46534">
    <property type="entry name" value="IGGFC_BINDING DOMAIN-CONTAINING PROTEIN"/>
    <property type="match status" value="1"/>
</dbReference>
<organism evidence="5 6">
    <name type="scientific">Magallana gigas</name>
    <name type="common">Pacific oyster</name>
    <name type="synonym">Crassostrea gigas</name>
    <dbReference type="NCBI Taxonomy" id="29159"/>
    <lineage>
        <taxon>Eukaryota</taxon>
        <taxon>Metazoa</taxon>
        <taxon>Spiralia</taxon>
        <taxon>Lophotrochozoa</taxon>
        <taxon>Mollusca</taxon>
        <taxon>Bivalvia</taxon>
        <taxon>Autobranchia</taxon>
        <taxon>Pteriomorphia</taxon>
        <taxon>Ostreida</taxon>
        <taxon>Ostreoidea</taxon>
        <taxon>Ostreidae</taxon>
        <taxon>Magallana</taxon>
    </lineage>
</organism>
<feature type="transmembrane region" description="Helical" evidence="2">
    <location>
        <begin position="611"/>
        <end position="635"/>
    </location>
</feature>
<feature type="signal peptide" evidence="3">
    <location>
        <begin position="1"/>
        <end position="20"/>
    </location>
</feature>
<evidence type="ECO:0000256" key="1">
    <source>
        <dbReference type="SAM" id="MobiDB-lite"/>
    </source>
</evidence>
<dbReference type="PANTHER" id="PTHR46534:SF1">
    <property type="entry name" value="IGGFC-BINDING PROTEIN N-TERMINAL DOMAIN-CONTAINING PROTEIN"/>
    <property type="match status" value="1"/>
</dbReference>
<dbReference type="EnsemblMetazoa" id="G6297.3">
    <property type="protein sequence ID" value="G6297.3:cds"/>
    <property type="gene ID" value="G6297"/>
</dbReference>
<feature type="region of interest" description="Disordered" evidence="1">
    <location>
        <begin position="490"/>
        <end position="522"/>
    </location>
</feature>
<protein>
    <recommendedName>
        <fullName evidence="4">IgGFc-binding protein N-terminal domain-containing protein</fullName>
    </recommendedName>
</protein>
<sequence length="670" mass="75129">MEHFYVSIFILCCSQTVITAKSSDHTGTQFVVAFFRNLELSKLPDVFLIIAAVDNVNTTIQIRYNHNNEDRIYFHHLTPGLTEQISLKKEFGTIKMPFPVVRINSTHPISVTTFVDGSVSAGSYLAFPIEVAGVEYRMLPYCNTTDNGICVCAIVNLYRNTTVSLVNEENGNISIYIANLTVGENTINSMSLPHSKRTFRIDEAYSHVSLESPDDFTGLLLVASHPVQVFCGGTKEKATMSMEQIPSVMYFGRSFYTFPITVNDMSPSKLRFISHYNCTKIEISNSDVNLKLNAGQYQQISTREVISSQITSNKPIAIMHIFSGLKPGSRNPYYQEGILFLPSVNSYVSSVVISRRKKKDESMTTMSMYVGLITRVHYTFQHFSGNTKPPKMFLSYGILIEKDDDGHLLRLSRDCSCKSCKNEFGGYLLRKNVIATKDSFSLIGYTFISTENETFQYRSESCEKQKDIVDKSTTAMDTPVTEIPASQSVNWSTLDGTTPSDTSQMNLKTTSQSSPNPNEYTHSWISEAEDGSTVRALKSDTNAVSSESIISQCPKCPCHQESTPKYTVHTEEDLDKRIREIKKELTIKKADLSAYRRMKTSAEDGRISAKGIGFVGVIILCSVASFIIIMDFPILAHQTVVLWRNTCGRSVRVVRSTFQVLAQNWRMLAL</sequence>